<comment type="caution">
    <text evidence="1">The sequence shown here is derived from an EMBL/GenBank/DDBJ whole genome shotgun (WGS) entry which is preliminary data.</text>
</comment>
<dbReference type="Proteomes" id="UP001203342">
    <property type="component" value="Unassembled WGS sequence"/>
</dbReference>
<dbReference type="EMBL" id="JAMLJN010000005">
    <property type="protein sequence ID" value="MCL9770193.1"/>
    <property type="molecule type" value="Genomic_DNA"/>
</dbReference>
<protein>
    <submittedName>
        <fullName evidence="1">Uncharacterized protein</fullName>
    </submittedName>
</protein>
<reference evidence="1 2" key="1">
    <citation type="submission" date="2022-05" db="EMBL/GenBank/DDBJ databases">
        <title>Flavobacterium sp., isolated from activated sludge.</title>
        <authorList>
            <person name="Ran Q."/>
        </authorList>
    </citation>
    <scope>NUCLEOTIDE SEQUENCE [LARGE SCALE GENOMIC DNA]</scope>
    <source>
        <strain evidence="1 2">HXWNR69</strain>
    </source>
</reference>
<proteinExistence type="predicted"/>
<organism evidence="1 2">
    <name type="scientific">Flavobacterium fragile</name>
    <dbReference type="NCBI Taxonomy" id="2949085"/>
    <lineage>
        <taxon>Bacteria</taxon>
        <taxon>Pseudomonadati</taxon>
        <taxon>Bacteroidota</taxon>
        <taxon>Flavobacteriia</taxon>
        <taxon>Flavobacteriales</taxon>
        <taxon>Flavobacteriaceae</taxon>
        <taxon>Flavobacterium</taxon>
    </lineage>
</organism>
<gene>
    <name evidence="1" type="ORF">NAT47_07170</name>
</gene>
<evidence type="ECO:0000313" key="2">
    <source>
        <dbReference type="Proteomes" id="UP001203342"/>
    </source>
</evidence>
<sequence length="103" mass="12043">MNSRFLFITFLFFVMLNACKNYYNDTIVWAENIKIGTDLETVKKTQPSFVEIAWDKPIEIENQAGPNQKLYQITEISGDNDVLNMSKFLVFVNGKYQHLELKK</sequence>
<keyword evidence="2" id="KW-1185">Reference proteome</keyword>
<evidence type="ECO:0000313" key="1">
    <source>
        <dbReference type="EMBL" id="MCL9770193.1"/>
    </source>
</evidence>
<name>A0ABT0TH80_9FLAO</name>
<dbReference type="RefSeq" id="WP_250581712.1">
    <property type="nucleotide sequence ID" value="NZ_JAMLJN010000005.1"/>
</dbReference>
<accession>A0ABT0TH80</accession>